<sequence length="75" mass="8309">MGARKHLHLPLWISRSGFNQQANAPKMPEPADLPPNNRYVPSNANSTKASIQPQSGRQCIAHLLVEDNRLIIEGL</sequence>
<keyword evidence="3" id="KW-1185">Reference proteome</keyword>
<gene>
    <name evidence="2" type="ORF">WA1_50970</name>
</gene>
<name>A0A139WQ20_9CYAN</name>
<comment type="caution">
    <text evidence="2">The sequence shown here is derived from an EMBL/GenBank/DDBJ whole genome shotgun (WGS) entry which is preliminary data.</text>
</comment>
<evidence type="ECO:0000313" key="2">
    <source>
        <dbReference type="EMBL" id="KYC34532.1"/>
    </source>
</evidence>
<protein>
    <submittedName>
        <fullName evidence="2">Uncharacterized protein</fullName>
    </submittedName>
</protein>
<evidence type="ECO:0000256" key="1">
    <source>
        <dbReference type="SAM" id="MobiDB-lite"/>
    </source>
</evidence>
<accession>A0A139WQ20</accession>
<dbReference type="Proteomes" id="UP000076925">
    <property type="component" value="Unassembled WGS sequence"/>
</dbReference>
<feature type="region of interest" description="Disordered" evidence="1">
    <location>
        <begin position="20"/>
        <end position="53"/>
    </location>
</feature>
<dbReference type="EMBL" id="ANNX02000078">
    <property type="protein sequence ID" value="KYC34532.1"/>
    <property type="molecule type" value="Genomic_DNA"/>
</dbReference>
<organism evidence="2 3">
    <name type="scientific">Scytonema hofmannii PCC 7110</name>
    <dbReference type="NCBI Taxonomy" id="128403"/>
    <lineage>
        <taxon>Bacteria</taxon>
        <taxon>Bacillati</taxon>
        <taxon>Cyanobacteriota</taxon>
        <taxon>Cyanophyceae</taxon>
        <taxon>Nostocales</taxon>
        <taxon>Scytonemataceae</taxon>
        <taxon>Scytonema</taxon>
    </lineage>
</organism>
<feature type="compositionally biased region" description="Polar residues" evidence="1">
    <location>
        <begin position="39"/>
        <end position="53"/>
    </location>
</feature>
<evidence type="ECO:0000313" key="3">
    <source>
        <dbReference type="Proteomes" id="UP000076925"/>
    </source>
</evidence>
<proteinExistence type="predicted"/>
<reference evidence="2 3" key="1">
    <citation type="journal article" date="2013" name="Genome Biol. Evol.">
        <title>Genomes of Stigonematalean cyanobacteria (subsection V) and the evolution of oxygenic photosynthesis from prokaryotes to plastids.</title>
        <authorList>
            <person name="Dagan T."/>
            <person name="Roettger M."/>
            <person name="Stucken K."/>
            <person name="Landan G."/>
            <person name="Koch R."/>
            <person name="Major P."/>
            <person name="Gould S.B."/>
            <person name="Goremykin V.V."/>
            <person name="Rippka R."/>
            <person name="Tandeau de Marsac N."/>
            <person name="Gugger M."/>
            <person name="Lockhart P.J."/>
            <person name="Allen J.F."/>
            <person name="Brune I."/>
            <person name="Maus I."/>
            <person name="Puhler A."/>
            <person name="Martin W.F."/>
        </authorList>
    </citation>
    <scope>NUCLEOTIDE SEQUENCE [LARGE SCALE GENOMIC DNA]</scope>
    <source>
        <strain evidence="2 3">PCC 7110</strain>
    </source>
</reference>
<dbReference type="AlphaFoldDB" id="A0A139WQ20"/>